<gene>
    <name evidence="1" type="ORF">B0H65DRAFT_159543</name>
</gene>
<protein>
    <submittedName>
        <fullName evidence="1">Uncharacterized protein</fullName>
    </submittedName>
</protein>
<proteinExistence type="predicted"/>
<dbReference type="RefSeq" id="XP_062683007.1">
    <property type="nucleotide sequence ID" value="XM_062821211.1"/>
</dbReference>
<organism evidence="1 2">
    <name type="scientific">Neurospora tetraspora</name>
    <dbReference type="NCBI Taxonomy" id="94610"/>
    <lineage>
        <taxon>Eukaryota</taxon>
        <taxon>Fungi</taxon>
        <taxon>Dikarya</taxon>
        <taxon>Ascomycota</taxon>
        <taxon>Pezizomycotina</taxon>
        <taxon>Sordariomycetes</taxon>
        <taxon>Sordariomycetidae</taxon>
        <taxon>Sordariales</taxon>
        <taxon>Sordariaceae</taxon>
        <taxon>Neurospora</taxon>
    </lineage>
</organism>
<reference evidence="1" key="2">
    <citation type="submission" date="2023-06" db="EMBL/GenBank/DDBJ databases">
        <authorList>
            <consortium name="Lawrence Berkeley National Laboratory"/>
            <person name="Haridas S."/>
            <person name="Hensen N."/>
            <person name="Bonometti L."/>
            <person name="Westerberg I."/>
            <person name="Brannstrom I.O."/>
            <person name="Guillou S."/>
            <person name="Cros-Aarteil S."/>
            <person name="Calhoun S."/>
            <person name="Kuo A."/>
            <person name="Mondo S."/>
            <person name="Pangilinan J."/>
            <person name="Riley R."/>
            <person name="Labutti K."/>
            <person name="Andreopoulos B."/>
            <person name="Lipzen A."/>
            <person name="Chen C."/>
            <person name="Yanf M."/>
            <person name="Daum C."/>
            <person name="Ng V."/>
            <person name="Clum A."/>
            <person name="Steindorff A."/>
            <person name="Ohm R."/>
            <person name="Martin F."/>
            <person name="Silar P."/>
            <person name="Natvig D."/>
            <person name="Lalanne C."/>
            <person name="Gautier V."/>
            <person name="Ament-Velasquez S.L."/>
            <person name="Kruys A."/>
            <person name="Hutchinson M.I."/>
            <person name="Powell A.J."/>
            <person name="Barry K."/>
            <person name="Miller A.N."/>
            <person name="Grigoriev I.V."/>
            <person name="Debuchy R."/>
            <person name="Gladieux P."/>
            <person name="Thoren M.H."/>
            <person name="Johannesson H."/>
        </authorList>
    </citation>
    <scope>NUCLEOTIDE SEQUENCE</scope>
    <source>
        <strain evidence="1">CBS 560.94</strain>
    </source>
</reference>
<dbReference type="AlphaFoldDB" id="A0AAE0JHG6"/>
<keyword evidence="2" id="KW-1185">Reference proteome</keyword>
<reference evidence="1" key="1">
    <citation type="journal article" date="2023" name="Mol. Phylogenet. Evol.">
        <title>Genome-scale phylogeny and comparative genomics of the fungal order Sordariales.</title>
        <authorList>
            <person name="Hensen N."/>
            <person name="Bonometti L."/>
            <person name="Westerberg I."/>
            <person name="Brannstrom I.O."/>
            <person name="Guillou S."/>
            <person name="Cros-Aarteil S."/>
            <person name="Calhoun S."/>
            <person name="Haridas S."/>
            <person name="Kuo A."/>
            <person name="Mondo S."/>
            <person name="Pangilinan J."/>
            <person name="Riley R."/>
            <person name="LaButti K."/>
            <person name="Andreopoulos B."/>
            <person name="Lipzen A."/>
            <person name="Chen C."/>
            <person name="Yan M."/>
            <person name="Daum C."/>
            <person name="Ng V."/>
            <person name="Clum A."/>
            <person name="Steindorff A."/>
            <person name="Ohm R.A."/>
            <person name="Martin F."/>
            <person name="Silar P."/>
            <person name="Natvig D.O."/>
            <person name="Lalanne C."/>
            <person name="Gautier V."/>
            <person name="Ament-Velasquez S.L."/>
            <person name="Kruys A."/>
            <person name="Hutchinson M.I."/>
            <person name="Powell A.J."/>
            <person name="Barry K."/>
            <person name="Miller A.N."/>
            <person name="Grigoriev I.V."/>
            <person name="Debuchy R."/>
            <person name="Gladieux P."/>
            <person name="Hiltunen Thoren M."/>
            <person name="Johannesson H."/>
        </authorList>
    </citation>
    <scope>NUCLEOTIDE SEQUENCE</scope>
    <source>
        <strain evidence="1">CBS 560.94</strain>
    </source>
</reference>
<name>A0AAE0JHG6_9PEZI</name>
<sequence>MSQPHLPRCGENGIWVWDHEVQLPLAVLWGSNVNFSSSKEPPCFPIFGATNLRCCSSQQHHSPYSSKEHHLDALHRPRLSVLGIPYRYHWSLVHVQTRNCAFQECSWLVYVQAKTGVQIIRKVEQAENRNESIRCQSFRLGNFDLQLCGQQQTSSGDNKTPYLGREETDIQAVVSPASSVSVPVVRHGVFDGPCKSPGAVP</sequence>
<dbReference type="EMBL" id="JAUEPP010000003">
    <property type="protein sequence ID" value="KAK3347925.1"/>
    <property type="molecule type" value="Genomic_DNA"/>
</dbReference>
<dbReference type="Proteomes" id="UP001278500">
    <property type="component" value="Unassembled WGS sequence"/>
</dbReference>
<evidence type="ECO:0000313" key="2">
    <source>
        <dbReference type="Proteomes" id="UP001278500"/>
    </source>
</evidence>
<comment type="caution">
    <text evidence="1">The sequence shown here is derived from an EMBL/GenBank/DDBJ whole genome shotgun (WGS) entry which is preliminary data.</text>
</comment>
<dbReference type="GeneID" id="87858365"/>
<accession>A0AAE0JHG6</accession>
<evidence type="ECO:0000313" key="1">
    <source>
        <dbReference type="EMBL" id="KAK3347925.1"/>
    </source>
</evidence>